<keyword evidence="7" id="KW-0378">Hydrolase</keyword>
<dbReference type="FunFam" id="2.40.70.10:FF:000016">
    <property type="entry name" value="Probable aspartic protease At2g35615"/>
    <property type="match status" value="1"/>
</dbReference>
<evidence type="ECO:0000256" key="5">
    <source>
        <dbReference type="ARBA" id="ARBA00022729"/>
    </source>
</evidence>
<dbReference type="CDD" id="cd05476">
    <property type="entry name" value="pepsin_A_like_plant"/>
    <property type="match status" value="1"/>
</dbReference>
<dbReference type="FunFam" id="2.40.70.10:FF:000050">
    <property type="entry name" value="Aspartic proteinase CDR1"/>
    <property type="match status" value="1"/>
</dbReference>
<dbReference type="Pfam" id="PF14541">
    <property type="entry name" value="TAXi_C"/>
    <property type="match status" value="1"/>
</dbReference>
<name>A0A6P5FD93_ANACO</name>
<dbReference type="InterPro" id="IPR032861">
    <property type="entry name" value="TAXi_N"/>
</dbReference>
<feature type="compositionally biased region" description="Low complexity" evidence="10">
    <location>
        <begin position="86"/>
        <end position="96"/>
    </location>
</feature>
<keyword evidence="3" id="KW-0964">Secreted</keyword>
<feature type="active site" evidence="9">
    <location>
        <position position="341"/>
    </location>
</feature>
<evidence type="ECO:0000259" key="12">
    <source>
        <dbReference type="PROSITE" id="PS51767"/>
    </source>
</evidence>
<dbReference type="AlphaFoldDB" id="A0A6P5FD93"/>
<evidence type="ECO:0000313" key="13">
    <source>
        <dbReference type="Proteomes" id="UP000515123"/>
    </source>
</evidence>
<dbReference type="Pfam" id="PF14543">
    <property type="entry name" value="TAXi_N"/>
    <property type="match status" value="1"/>
</dbReference>
<comment type="similarity">
    <text evidence="2">Belongs to the peptidase A1 family.</text>
</comment>
<evidence type="ECO:0000256" key="6">
    <source>
        <dbReference type="ARBA" id="ARBA00022750"/>
    </source>
</evidence>
<dbReference type="Gene3D" id="2.40.70.10">
    <property type="entry name" value="Acid Proteases"/>
    <property type="match status" value="2"/>
</dbReference>
<feature type="chain" id="PRO_5028066342" evidence="11">
    <location>
        <begin position="25"/>
        <end position="464"/>
    </location>
</feature>
<dbReference type="GeneID" id="109714151"/>
<accession>A0A6P5FD93</accession>
<dbReference type="InterPro" id="IPR051708">
    <property type="entry name" value="Plant_Aspart_Prot_A1"/>
</dbReference>
<dbReference type="PRINTS" id="PR00792">
    <property type="entry name" value="PEPSIN"/>
</dbReference>
<protein>
    <submittedName>
        <fullName evidence="14">Aspartic proteinase CDR1-like</fullName>
    </submittedName>
</protein>
<dbReference type="GO" id="GO:0004190">
    <property type="term" value="F:aspartic-type endopeptidase activity"/>
    <property type="evidence" value="ECO:0007669"/>
    <property type="project" value="UniProtKB-KW"/>
</dbReference>
<dbReference type="InterPro" id="IPR021109">
    <property type="entry name" value="Peptidase_aspartic_dom_sf"/>
</dbReference>
<dbReference type="InterPro" id="IPR032799">
    <property type="entry name" value="TAXi_C"/>
</dbReference>
<keyword evidence="4" id="KW-0645">Protease</keyword>
<dbReference type="InterPro" id="IPR033121">
    <property type="entry name" value="PEPTIDASE_A1"/>
</dbReference>
<dbReference type="SUPFAM" id="SSF50630">
    <property type="entry name" value="Acid proteases"/>
    <property type="match status" value="1"/>
</dbReference>
<evidence type="ECO:0000256" key="11">
    <source>
        <dbReference type="SAM" id="SignalP"/>
    </source>
</evidence>
<dbReference type="Proteomes" id="UP000515123">
    <property type="component" value="Linkage group 8"/>
</dbReference>
<reference evidence="13" key="1">
    <citation type="journal article" date="2015" name="Nat. Genet.">
        <title>The pineapple genome and the evolution of CAM photosynthesis.</title>
        <authorList>
            <person name="Ming R."/>
            <person name="VanBuren R."/>
            <person name="Wai C.M."/>
            <person name="Tang H."/>
            <person name="Schatz M.C."/>
            <person name="Bowers J.E."/>
            <person name="Lyons E."/>
            <person name="Wang M.L."/>
            <person name="Chen J."/>
            <person name="Biggers E."/>
            <person name="Zhang J."/>
            <person name="Huang L."/>
            <person name="Zhang L."/>
            <person name="Miao W."/>
            <person name="Zhang J."/>
            <person name="Ye Z."/>
            <person name="Miao C."/>
            <person name="Lin Z."/>
            <person name="Wang H."/>
            <person name="Zhou H."/>
            <person name="Yim W.C."/>
            <person name="Priest H.D."/>
            <person name="Zheng C."/>
            <person name="Woodhouse M."/>
            <person name="Edger P.P."/>
            <person name="Guyot R."/>
            <person name="Guo H.B."/>
            <person name="Guo H."/>
            <person name="Zheng G."/>
            <person name="Singh R."/>
            <person name="Sharma A."/>
            <person name="Min X."/>
            <person name="Zheng Y."/>
            <person name="Lee H."/>
            <person name="Gurtowski J."/>
            <person name="Sedlazeck F.J."/>
            <person name="Harkess A."/>
            <person name="McKain M.R."/>
            <person name="Liao Z."/>
            <person name="Fang J."/>
            <person name="Liu J."/>
            <person name="Zhang X."/>
            <person name="Zhang Q."/>
            <person name="Hu W."/>
            <person name="Qin Y."/>
            <person name="Wang K."/>
            <person name="Chen L.Y."/>
            <person name="Shirley N."/>
            <person name="Lin Y.R."/>
            <person name="Liu L.Y."/>
            <person name="Hernandez A.G."/>
            <person name="Wright C.L."/>
            <person name="Bulone V."/>
            <person name="Tuskan G.A."/>
            <person name="Heath K."/>
            <person name="Zee F."/>
            <person name="Moore P.H."/>
            <person name="Sunkar R."/>
            <person name="Leebens-Mack J.H."/>
            <person name="Mockler T."/>
            <person name="Bennetzen J.L."/>
            <person name="Freeling M."/>
            <person name="Sankoff D."/>
            <person name="Paterson A.H."/>
            <person name="Zhu X."/>
            <person name="Yang X."/>
            <person name="Smith J.A."/>
            <person name="Cushman J.C."/>
            <person name="Paull R.E."/>
            <person name="Yu Q."/>
        </authorList>
    </citation>
    <scope>NUCLEOTIDE SEQUENCE [LARGE SCALE GENOMIC DNA]</scope>
    <source>
        <strain evidence="13">cv. F153</strain>
    </source>
</reference>
<evidence type="ECO:0000313" key="14">
    <source>
        <dbReference type="RefSeq" id="XP_020094201.1"/>
    </source>
</evidence>
<sequence length="464" mass="48632">MAASASFAALDLLLLLSLCLIVISLKPMPTNGFAVDLIHRDSLRSPLYDASLSAPQRLRAAARRSHARAELLSRTLSPARAATAPSSDNDGSNNGSIESEVVANNFEYLMTIHVGSPPNKILAIADTGSDLIWTNCDPCQQCYQQDAPLFDPRSSSTYSDLTCGSSPCSQLPATECGGVDQQSSACKYVYTYGDGSHTVGNLASETLTFQTVGGRRVNFPNVSFGCSHESQGTFDRHSAGLVGLGGGPLSLVSQLGPAIQHKFSYCLIPSYAAAANSSANLTSRLSFGAGAVVDGRDAVSMPLVDGEVQTFYTVSLDGISVGGEDVDVQGGGSGDGNIIVDSGTTLTYLVPGVLRPLEAKLKRSIQLPIVKDPEGLFELCFDISNAASDFEFPEIALRFGAAAVVLSASNAFVRQEDGAACLAMATGSGLSILGNIAQQNFHIGYDLQERKLSFAKTDCATTSI</sequence>
<feature type="signal peptide" evidence="11">
    <location>
        <begin position="1"/>
        <end position="24"/>
    </location>
</feature>
<dbReference type="Gramene" id="Aco017039.1.mrna1">
    <property type="protein sequence ID" value="Aco017039.1.mrna1.cds1"/>
    <property type="gene ID" value="Aco017039.1.path1"/>
</dbReference>
<organism evidence="13 14">
    <name type="scientific">Ananas comosus</name>
    <name type="common">Pineapple</name>
    <name type="synonym">Ananas ananas</name>
    <dbReference type="NCBI Taxonomy" id="4615"/>
    <lineage>
        <taxon>Eukaryota</taxon>
        <taxon>Viridiplantae</taxon>
        <taxon>Streptophyta</taxon>
        <taxon>Embryophyta</taxon>
        <taxon>Tracheophyta</taxon>
        <taxon>Spermatophyta</taxon>
        <taxon>Magnoliopsida</taxon>
        <taxon>Liliopsida</taxon>
        <taxon>Poales</taxon>
        <taxon>Bromeliaceae</taxon>
        <taxon>Bromelioideae</taxon>
        <taxon>Ananas</taxon>
    </lineage>
</organism>
<dbReference type="PANTHER" id="PTHR47967:SF128">
    <property type="entry name" value="ASPARTIC PROTEINASE CDR1-LIKE"/>
    <property type="match status" value="1"/>
</dbReference>
<evidence type="ECO:0000256" key="8">
    <source>
        <dbReference type="ARBA" id="ARBA00023180"/>
    </source>
</evidence>
<keyword evidence="13" id="KW-1185">Reference proteome</keyword>
<evidence type="ECO:0000256" key="4">
    <source>
        <dbReference type="ARBA" id="ARBA00022670"/>
    </source>
</evidence>
<dbReference type="RefSeq" id="XP_020094201.1">
    <property type="nucleotide sequence ID" value="XM_020238612.1"/>
</dbReference>
<evidence type="ECO:0000256" key="1">
    <source>
        <dbReference type="ARBA" id="ARBA00004613"/>
    </source>
</evidence>
<evidence type="ECO:0000256" key="7">
    <source>
        <dbReference type="ARBA" id="ARBA00022801"/>
    </source>
</evidence>
<comment type="subcellular location">
    <subcellularLocation>
        <location evidence="1">Secreted</location>
    </subcellularLocation>
</comment>
<gene>
    <name evidence="14" type="primary">LOC109714151</name>
</gene>
<dbReference type="OrthoDB" id="775830at2759"/>
<keyword evidence="6" id="KW-0064">Aspartyl protease</keyword>
<dbReference type="PANTHER" id="PTHR47967">
    <property type="entry name" value="OS07G0603500 PROTEIN-RELATED"/>
    <property type="match status" value="1"/>
</dbReference>
<feature type="domain" description="Peptidase A1" evidence="12">
    <location>
        <begin position="108"/>
        <end position="455"/>
    </location>
</feature>
<dbReference type="InterPro" id="IPR034161">
    <property type="entry name" value="Pepsin-like_plant"/>
</dbReference>
<reference evidence="14" key="2">
    <citation type="submission" date="2025-08" db="UniProtKB">
        <authorList>
            <consortium name="RefSeq"/>
        </authorList>
    </citation>
    <scope>IDENTIFICATION</scope>
    <source>
        <tissue evidence="14">Leaf</tissue>
    </source>
</reference>
<keyword evidence="8" id="KW-0325">Glycoprotein</keyword>
<dbReference type="PROSITE" id="PS51767">
    <property type="entry name" value="PEPTIDASE_A1"/>
    <property type="match status" value="1"/>
</dbReference>
<dbReference type="InterPro" id="IPR001461">
    <property type="entry name" value="Aspartic_peptidase_A1"/>
</dbReference>
<feature type="region of interest" description="Disordered" evidence="10">
    <location>
        <begin position="77"/>
        <end position="96"/>
    </location>
</feature>
<dbReference type="GO" id="GO:0006508">
    <property type="term" value="P:proteolysis"/>
    <property type="evidence" value="ECO:0007669"/>
    <property type="project" value="UniProtKB-KW"/>
</dbReference>
<feature type="active site" evidence="9">
    <location>
        <position position="126"/>
    </location>
</feature>
<evidence type="ECO:0000256" key="10">
    <source>
        <dbReference type="SAM" id="MobiDB-lite"/>
    </source>
</evidence>
<evidence type="ECO:0000256" key="2">
    <source>
        <dbReference type="ARBA" id="ARBA00007447"/>
    </source>
</evidence>
<keyword evidence="5 11" id="KW-0732">Signal</keyword>
<evidence type="ECO:0000256" key="9">
    <source>
        <dbReference type="PIRSR" id="PIRSR601461-1"/>
    </source>
</evidence>
<dbReference type="GO" id="GO:0005576">
    <property type="term" value="C:extracellular region"/>
    <property type="evidence" value="ECO:0007669"/>
    <property type="project" value="UniProtKB-SubCell"/>
</dbReference>
<proteinExistence type="inferred from homology"/>
<evidence type="ECO:0000256" key="3">
    <source>
        <dbReference type="ARBA" id="ARBA00022525"/>
    </source>
</evidence>